<dbReference type="Gene3D" id="3.40.47.10">
    <property type="match status" value="2"/>
</dbReference>
<dbReference type="PANTHER" id="PTHR11712:SF336">
    <property type="entry name" value="3-OXOACYL-[ACYL-CARRIER-PROTEIN] SYNTHASE, MITOCHONDRIAL"/>
    <property type="match status" value="1"/>
</dbReference>
<dbReference type="InterPro" id="IPR014031">
    <property type="entry name" value="Ketoacyl_synth_C"/>
</dbReference>
<dbReference type="PANTHER" id="PTHR11712">
    <property type="entry name" value="POLYKETIDE SYNTHASE-RELATED"/>
    <property type="match status" value="1"/>
</dbReference>
<evidence type="ECO:0000256" key="3">
    <source>
        <dbReference type="RuleBase" id="RU003694"/>
    </source>
</evidence>
<organism evidence="5 6">
    <name type="scientific">Pedobacter planticolens</name>
    <dbReference type="NCBI Taxonomy" id="2679964"/>
    <lineage>
        <taxon>Bacteria</taxon>
        <taxon>Pseudomonadati</taxon>
        <taxon>Bacteroidota</taxon>
        <taxon>Sphingobacteriia</taxon>
        <taxon>Sphingobacteriales</taxon>
        <taxon>Sphingobacteriaceae</taxon>
        <taxon>Pedobacter</taxon>
    </lineage>
</organism>
<feature type="domain" description="Ketosynthase family 3 (KS3)" evidence="4">
    <location>
        <begin position="5"/>
        <end position="447"/>
    </location>
</feature>
<gene>
    <name evidence="5" type="ORF">GM921_15825</name>
</gene>
<dbReference type="SUPFAM" id="SSF53901">
    <property type="entry name" value="Thiolase-like"/>
    <property type="match status" value="1"/>
</dbReference>
<dbReference type="InterPro" id="IPR018201">
    <property type="entry name" value="Ketoacyl_synth_AS"/>
</dbReference>
<evidence type="ECO:0000259" key="4">
    <source>
        <dbReference type="PROSITE" id="PS52004"/>
    </source>
</evidence>
<keyword evidence="6" id="KW-1185">Reference proteome</keyword>
<dbReference type="InterPro" id="IPR016039">
    <property type="entry name" value="Thiolase-like"/>
</dbReference>
<dbReference type="PROSITE" id="PS00606">
    <property type="entry name" value="KS3_1"/>
    <property type="match status" value="1"/>
</dbReference>
<proteinExistence type="inferred from homology"/>
<dbReference type="EMBL" id="WNXD01000002">
    <property type="protein sequence ID" value="MBB2146972.1"/>
    <property type="molecule type" value="Genomic_DNA"/>
</dbReference>
<dbReference type="InterPro" id="IPR000794">
    <property type="entry name" value="Beta-ketoacyl_synthase"/>
</dbReference>
<dbReference type="GO" id="GO:0004315">
    <property type="term" value="F:3-oxoacyl-[acyl-carrier-protein] synthase activity"/>
    <property type="evidence" value="ECO:0007669"/>
    <property type="project" value="InterPro"/>
</dbReference>
<dbReference type="Pfam" id="PF00109">
    <property type="entry name" value="ketoacyl-synt"/>
    <property type="match status" value="1"/>
</dbReference>
<dbReference type="Proteomes" id="UP000601055">
    <property type="component" value="Unassembled WGS sequence"/>
</dbReference>
<reference evidence="5" key="1">
    <citation type="submission" date="2019-11" db="EMBL/GenBank/DDBJ databases">
        <title>Description of Pedobacter sp. LMG 31464T.</title>
        <authorList>
            <person name="Carlier A."/>
            <person name="Qi S."/>
            <person name="Vandamme P."/>
        </authorList>
    </citation>
    <scope>NUCLEOTIDE SEQUENCE</scope>
    <source>
        <strain evidence="5">LMG 31464</strain>
    </source>
</reference>
<dbReference type="Pfam" id="PF02801">
    <property type="entry name" value="Ketoacyl-synt_C"/>
    <property type="match status" value="1"/>
</dbReference>
<accession>A0A923DZK2</accession>
<dbReference type="InterPro" id="IPR014030">
    <property type="entry name" value="Ketoacyl_synth_N"/>
</dbReference>
<sequence length="449" mass="48550">MVSPNRKVAIVGIGGVFPNCKDLSDFKQRLFAGESFIREWDETLLYGSSFRSKVSGFIDPKDISIETAYCSVVEGYAREYIDTLNRIPAGNMATSDMSAIGSMLGALGAIEMAGWTESEIQSEQTGVVIGTNNGGHALERPAWKGIFEKQQKTRLMGAHSAIRVMVYREAANVSGLIKNKGVCESIGSACATGLGNIGYAYRLIKFGLQDRAIAGGSEGNSIETFAGLDAMGVLSRGFNPEESSRPFDKDRKGLVCSFGSGVVALEEYEMAKARGANILAVIDSYFNNVDGDGDLFFPSFSGQKRLWKGMLDQHPVRPDVVKVHGTSTRAGDPVELFSVVDVLGDQGYHISAPKSQFGHTLGAAGAIELITAVMMLQEQKVLPCLNANNFNTELEPLQRTAEWDGPNYPINHYKHLISNKIVEKEINQIVCLNYGFGGANSAMSISKPS</sequence>
<dbReference type="SMART" id="SM00825">
    <property type="entry name" value="PKS_KS"/>
    <property type="match status" value="1"/>
</dbReference>
<comment type="caution">
    <text evidence="5">The sequence shown here is derived from an EMBL/GenBank/DDBJ whole genome shotgun (WGS) entry which is preliminary data.</text>
</comment>
<dbReference type="InterPro" id="IPR020841">
    <property type="entry name" value="PKS_Beta-ketoAc_synthase_dom"/>
</dbReference>
<dbReference type="GO" id="GO:0006633">
    <property type="term" value="P:fatty acid biosynthetic process"/>
    <property type="evidence" value="ECO:0007669"/>
    <property type="project" value="InterPro"/>
</dbReference>
<comment type="similarity">
    <text evidence="1 3">Belongs to the thiolase-like superfamily. Beta-ketoacyl-ACP synthases family.</text>
</comment>
<dbReference type="GO" id="GO:0005829">
    <property type="term" value="C:cytosol"/>
    <property type="evidence" value="ECO:0007669"/>
    <property type="project" value="TreeGrafter"/>
</dbReference>
<evidence type="ECO:0000313" key="6">
    <source>
        <dbReference type="Proteomes" id="UP000601055"/>
    </source>
</evidence>
<dbReference type="PROSITE" id="PS52004">
    <property type="entry name" value="KS3_2"/>
    <property type="match status" value="1"/>
</dbReference>
<evidence type="ECO:0000256" key="1">
    <source>
        <dbReference type="ARBA" id="ARBA00008467"/>
    </source>
</evidence>
<dbReference type="RefSeq" id="WP_182923603.1">
    <property type="nucleotide sequence ID" value="NZ_WNXD01000002.1"/>
</dbReference>
<evidence type="ECO:0000256" key="2">
    <source>
        <dbReference type="ARBA" id="ARBA00022679"/>
    </source>
</evidence>
<evidence type="ECO:0000313" key="5">
    <source>
        <dbReference type="EMBL" id="MBB2146972.1"/>
    </source>
</evidence>
<dbReference type="AlphaFoldDB" id="A0A923DZK2"/>
<keyword evidence="2 3" id="KW-0808">Transferase</keyword>
<protein>
    <submittedName>
        <fullName evidence="5">Beta-ketoacyl synthase</fullName>
    </submittedName>
</protein>
<name>A0A923DZK2_9SPHI</name>